<dbReference type="eggNOG" id="KOG2808">
    <property type="taxonomic scope" value="Eukaryota"/>
</dbReference>
<evidence type="ECO:0000256" key="3">
    <source>
        <dbReference type="ARBA" id="ARBA00018242"/>
    </source>
</evidence>
<evidence type="ECO:0000256" key="6">
    <source>
        <dbReference type="ARBA" id="ARBA00023187"/>
    </source>
</evidence>
<dbReference type="PANTHER" id="PTHR13007:SF19">
    <property type="entry name" value="PRE-MRNA-SPLICING FACTOR 18"/>
    <property type="match status" value="1"/>
</dbReference>
<evidence type="ECO:0000256" key="2">
    <source>
        <dbReference type="ARBA" id="ARBA00008137"/>
    </source>
</evidence>
<accession>A9V6H9</accession>
<dbReference type="RefSeq" id="XP_001748432.1">
    <property type="nucleotide sequence ID" value="XM_001748380.1"/>
</dbReference>
<keyword evidence="11" id="KW-1185">Reference proteome</keyword>
<dbReference type="GO" id="GO:0046540">
    <property type="term" value="C:U4/U6 x U5 tri-snRNP complex"/>
    <property type="evidence" value="ECO:0000318"/>
    <property type="project" value="GO_Central"/>
</dbReference>
<evidence type="ECO:0000313" key="10">
    <source>
        <dbReference type="EMBL" id="EDQ86887.1"/>
    </source>
</evidence>
<dbReference type="InterPro" id="IPR039979">
    <property type="entry name" value="PRPF18"/>
</dbReference>
<comment type="subcellular location">
    <subcellularLocation>
        <location evidence="1">Nucleus</location>
    </subcellularLocation>
</comment>
<name>A9V6H9_MONBE</name>
<evidence type="ECO:0000256" key="8">
    <source>
        <dbReference type="SAM" id="MobiDB-lite"/>
    </source>
</evidence>
<organism evidence="10 11">
    <name type="scientific">Monosiga brevicollis</name>
    <name type="common">Choanoflagellate</name>
    <dbReference type="NCBI Taxonomy" id="81824"/>
    <lineage>
        <taxon>Eukaryota</taxon>
        <taxon>Choanoflagellata</taxon>
        <taxon>Craspedida</taxon>
        <taxon>Salpingoecidae</taxon>
        <taxon>Monosiga</taxon>
    </lineage>
</organism>
<dbReference type="STRING" id="81824.A9V6H9"/>
<dbReference type="InParanoid" id="A9V6H9"/>
<keyword evidence="6" id="KW-0508">mRNA splicing</keyword>
<dbReference type="PANTHER" id="PTHR13007">
    <property type="entry name" value="PRE-MRNA SPLICING FACTOR-RELATED"/>
    <property type="match status" value="1"/>
</dbReference>
<protein>
    <recommendedName>
        <fullName evidence="3">Pre-mRNA-splicing factor 18</fullName>
    </recommendedName>
</protein>
<dbReference type="Gene3D" id="1.20.940.10">
    <property type="entry name" value="Functional domain of the splicing factor Prp18"/>
    <property type="match status" value="1"/>
</dbReference>
<keyword evidence="7" id="KW-0539">Nucleus</keyword>
<evidence type="ECO:0000313" key="11">
    <source>
        <dbReference type="Proteomes" id="UP000001357"/>
    </source>
</evidence>
<evidence type="ECO:0000256" key="7">
    <source>
        <dbReference type="ARBA" id="ARBA00023242"/>
    </source>
</evidence>
<evidence type="ECO:0000256" key="5">
    <source>
        <dbReference type="ARBA" id="ARBA00022728"/>
    </source>
</evidence>
<gene>
    <name evidence="10" type="ORF">MONBRDRAFT_10632</name>
</gene>
<dbReference type="AlphaFoldDB" id="A9V6H9"/>
<dbReference type="FunFam" id="1.20.940.10:FF:000004">
    <property type="entry name" value="Pre-mRNA-splicing factor 18"/>
    <property type="match status" value="1"/>
</dbReference>
<proteinExistence type="inferred from homology"/>
<dbReference type="GeneID" id="5893624"/>
<dbReference type="Proteomes" id="UP000001357">
    <property type="component" value="Unassembled WGS sequence"/>
</dbReference>
<evidence type="ECO:0000256" key="1">
    <source>
        <dbReference type="ARBA" id="ARBA00004123"/>
    </source>
</evidence>
<evidence type="ECO:0000259" key="9">
    <source>
        <dbReference type="Pfam" id="PF02840"/>
    </source>
</evidence>
<dbReference type="InterPro" id="IPR004098">
    <property type="entry name" value="Prp18"/>
</dbReference>
<dbReference type="Pfam" id="PF02840">
    <property type="entry name" value="Prp18"/>
    <property type="match status" value="1"/>
</dbReference>
<sequence>MEDLLGSVRAEISRKREDLQKANLITEDLIDTRRRLQELELEEGEKNPERQRNELKEALENVDAMIMNEMLQHGEGTTTKYEVKYTWRDMQQLGLQLGKDDSKDAVLCRRFLRHMLTQWGSDLEHRDDELKQSSEGRLATATFTQTEGYLKPLFKMLKTKQVSFDVLFALREIVEAMLHRDYISANDAYLRLAIGNAAWPIGVTNVGIHSRTGRERIFSQKIAHVLNDETQRKYIHGIKRLMTFAQKRYPNVPSKCLEFNGIQQGLYPISLEGNEKVMKRLAAEEEAVRQAARGVASVEAAHKDEDEEDNKAATSKPKA</sequence>
<comment type="similarity">
    <text evidence="2">Belongs to the PRP18 family.</text>
</comment>
<feature type="region of interest" description="Disordered" evidence="8">
    <location>
        <begin position="293"/>
        <end position="319"/>
    </location>
</feature>
<dbReference type="KEGG" id="mbr:MONBRDRAFT_10632"/>
<reference evidence="10 11" key="1">
    <citation type="journal article" date="2008" name="Nature">
        <title>The genome of the choanoflagellate Monosiga brevicollis and the origin of metazoans.</title>
        <authorList>
            <consortium name="JGI Sequencing"/>
            <person name="King N."/>
            <person name="Westbrook M.J."/>
            <person name="Young S.L."/>
            <person name="Kuo A."/>
            <person name="Abedin M."/>
            <person name="Chapman J."/>
            <person name="Fairclough S."/>
            <person name="Hellsten U."/>
            <person name="Isogai Y."/>
            <person name="Letunic I."/>
            <person name="Marr M."/>
            <person name="Pincus D."/>
            <person name="Putnam N."/>
            <person name="Rokas A."/>
            <person name="Wright K.J."/>
            <person name="Zuzow R."/>
            <person name="Dirks W."/>
            <person name="Good M."/>
            <person name="Goodstein D."/>
            <person name="Lemons D."/>
            <person name="Li W."/>
            <person name="Lyons J.B."/>
            <person name="Morris A."/>
            <person name="Nichols S."/>
            <person name="Richter D.J."/>
            <person name="Salamov A."/>
            <person name="Bork P."/>
            <person name="Lim W.A."/>
            <person name="Manning G."/>
            <person name="Miller W.T."/>
            <person name="McGinnis W."/>
            <person name="Shapiro H."/>
            <person name="Tjian R."/>
            <person name="Grigoriev I.V."/>
            <person name="Rokhsar D."/>
        </authorList>
    </citation>
    <scope>NUCLEOTIDE SEQUENCE [LARGE SCALE GENOMIC DNA]</scope>
    <source>
        <strain evidence="11">MX1 / ATCC 50154</strain>
    </source>
</reference>
<dbReference type="EMBL" id="CH991563">
    <property type="protein sequence ID" value="EDQ86887.1"/>
    <property type="molecule type" value="Genomic_DNA"/>
</dbReference>
<evidence type="ECO:0000256" key="4">
    <source>
        <dbReference type="ARBA" id="ARBA00022664"/>
    </source>
</evidence>
<dbReference type="SUPFAM" id="SSF47938">
    <property type="entry name" value="Functional domain of the splicing factor Prp18"/>
    <property type="match status" value="1"/>
</dbReference>
<dbReference type="GO" id="GO:0071021">
    <property type="term" value="C:U2-type post-spliceosomal complex"/>
    <property type="evidence" value="ECO:0000318"/>
    <property type="project" value="GO_Central"/>
</dbReference>
<dbReference type="FunCoup" id="A9V6H9">
    <property type="interactions" value="1287"/>
</dbReference>
<feature type="domain" description="Prp18" evidence="9">
    <location>
        <begin position="110"/>
        <end position="250"/>
    </location>
</feature>
<dbReference type="GO" id="GO:0000350">
    <property type="term" value="P:generation of catalytic spliceosome for second transesterification step"/>
    <property type="evidence" value="ECO:0000318"/>
    <property type="project" value="GO_Central"/>
</dbReference>
<keyword evidence="5" id="KW-0747">Spliceosome</keyword>
<keyword evidence="4" id="KW-0507">mRNA processing</keyword>
<dbReference type="GO" id="GO:0005682">
    <property type="term" value="C:U5 snRNP"/>
    <property type="evidence" value="ECO:0000318"/>
    <property type="project" value="GO_Central"/>
</dbReference>